<organism evidence="2 3">
    <name type="scientific">Sphingomonas lycopersici</name>
    <dbReference type="NCBI Taxonomy" id="2951807"/>
    <lineage>
        <taxon>Bacteria</taxon>
        <taxon>Pseudomonadati</taxon>
        <taxon>Pseudomonadota</taxon>
        <taxon>Alphaproteobacteria</taxon>
        <taxon>Sphingomonadales</taxon>
        <taxon>Sphingomonadaceae</taxon>
        <taxon>Sphingomonas</taxon>
    </lineage>
</organism>
<dbReference type="SMART" id="SM00421">
    <property type="entry name" value="HTH_LUXR"/>
    <property type="match status" value="1"/>
</dbReference>
<protein>
    <submittedName>
        <fullName evidence="2">LuxR C-terminal-related transcriptional regulator</fullName>
    </submittedName>
</protein>
<reference evidence="2" key="1">
    <citation type="submission" date="2022-06" db="EMBL/GenBank/DDBJ databases">
        <title>Sphingomonas sp. nov. isolated from rhizosphere soil of tomato.</title>
        <authorList>
            <person name="Dong H."/>
            <person name="Gao R."/>
        </authorList>
    </citation>
    <scope>NUCLEOTIDE SEQUENCE</scope>
    <source>
        <strain evidence="2">MMSM24</strain>
    </source>
</reference>
<evidence type="ECO:0000313" key="2">
    <source>
        <dbReference type="EMBL" id="MCW6535415.1"/>
    </source>
</evidence>
<dbReference type="Gene3D" id="1.10.10.10">
    <property type="entry name" value="Winged helix-like DNA-binding domain superfamily/Winged helix DNA-binding domain"/>
    <property type="match status" value="1"/>
</dbReference>
<proteinExistence type="predicted"/>
<name>A0AA42CQ80_9SPHN</name>
<dbReference type="GO" id="GO:0003677">
    <property type="term" value="F:DNA binding"/>
    <property type="evidence" value="ECO:0007669"/>
    <property type="project" value="InterPro"/>
</dbReference>
<feature type="domain" description="HTH luxR-type" evidence="1">
    <location>
        <begin position="317"/>
        <end position="374"/>
    </location>
</feature>
<sequence length="382" mass="41753">MPVERPLLEIDDLVSLIYSGPMETPPWQRFLSALADRMGARNAALVLRLSRQGIPPLVVWGKPPPLSAPDVRRIHARHAEIGHLDPLRNALDRPGAIFTLDEVVDRDALSSSQFYREVLGPWGLEKQLGMYIAEPGGWEGNIGVINGADDPDFDEDDKAMLRALRPHLEQALAIFARITRNETELQALIDTLDRLTISTLILSGSGKILRANSAAQRMLGAGEVAASSGGRLELVSRAPNKQLQQLIDKALATTAHRDGPAFVEAMRLESPRSQHIGVLVRSLRRASIQTHDSAPAVVVYFAGAGQVQPVERLVTQLFDLTPSEAHLATLLATGSCLGEAAERLRLTENTVRTYCKTILNKVGVRRQTELVRVILRSVAVLG</sequence>
<dbReference type="InterPro" id="IPR036388">
    <property type="entry name" value="WH-like_DNA-bd_sf"/>
</dbReference>
<dbReference type="EMBL" id="JANFAV010000007">
    <property type="protein sequence ID" value="MCW6535415.1"/>
    <property type="molecule type" value="Genomic_DNA"/>
</dbReference>
<dbReference type="AlphaFoldDB" id="A0AA42CQ80"/>
<keyword evidence="3" id="KW-1185">Reference proteome</keyword>
<dbReference type="Pfam" id="PF00196">
    <property type="entry name" value="GerE"/>
    <property type="match status" value="1"/>
</dbReference>
<gene>
    <name evidence="2" type="ORF">NEE01_11540</name>
</gene>
<evidence type="ECO:0000313" key="3">
    <source>
        <dbReference type="Proteomes" id="UP001165565"/>
    </source>
</evidence>
<accession>A0AA42CQ80</accession>
<dbReference type="InterPro" id="IPR000792">
    <property type="entry name" value="Tscrpt_reg_LuxR_C"/>
</dbReference>
<dbReference type="SUPFAM" id="SSF46894">
    <property type="entry name" value="C-terminal effector domain of the bipartite response regulators"/>
    <property type="match status" value="1"/>
</dbReference>
<dbReference type="GO" id="GO:0006355">
    <property type="term" value="P:regulation of DNA-templated transcription"/>
    <property type="evidence" value="ECO:0007669"/>
    <property type="project" value="InterPro"/>
</dbReference>
<dbReference type="Proteomes" id="UP001165565">
    <property type="component" value="Unassembled WGS sequence"/>
</dbReference>
<comment type="caution">
    <text evidence="2">The sequence shown here is derived from an EMBL/GenBank/DDBJ whole genome shotgun (WGS) entry which is preliminary data.</text>
</comment>
<dbReference type="InterPro" id="IPR016032">
    <property type="entry name" value="Sig_transdc_resp-reg_C-effctor"/>
</dbReference>
<dbReference type="RefSeq" id="WP_265269030.1">
    <property type="nucleotide sequence ID" value="NZ_JANFAV010000007.1"/>
</dbReference>
<evidence type="ECO:0000259" key="1">
    <source>
        <dbReference type="SMART" id="SM00421"/>
    </source>
</evidence>